<evidence type="ECO:0000313" key="3">
    <source>
        <dbReference type="Proteomes" id="UP000019150"/>
    </source>
</evidence>
<evidence type="ECO:0008006" key="4">
    <source>
        <dbReference type="Google" id="ProtNLM"/>
    </source>
</evidence>
<evidence type="ECO:0000313" key="2">
    <source>
        <dbReference type="EMBL" id="AHH17616.1"/>
    </source>
</evidence>
<dbReference type="Proteomes" id="UP000019150">
    <property type="component" value="Chromosome"/>
</dbReference>
<sequence>MTRATPTGRAVSPLELFFDLVFVLAIGQLTHHLTAHLSWRSAAETLVALIAVCGVWAFTSFEVTLLDIERQATRAITIAVMGLALFMNAGIAHAFDDGPWLFVVPMLAALGGAAIYAAASAPTPPLRRHFTHVLIWFAFSAPFWIAGAAVDADLRLYFWAVGALIDLIGTWTAHPVRGRSVPTGHLPFDATHMLERMRLFLIILLGETVLTLGRIISDHHGEPLVLLLTLGCAAALVCLWAVYFGRSEQLVVSHAADIENPIRAVHVGINTIYGVVAGLVLFAAGSELLLAHSVSGTARTAGVLLLAGPALYLLAQAIYFRWEMGVGWRIRLAGAGVLAVGAAIAYWLPAYLVVIVLLAILLTLAVVIVRSTGGPIAAIPGHPAPD</sequence>
<dbReference type="EMBL" id="CP006850">
    <property type="protein sequence ID" value="AHH17616.1"/>
    <property type="molecule type" value="Genomic_DNA"/>
</dbReference>
<feature type="transmembrane region" description="Helical" evidence="1">
    <location>
        <begin position="16"/>
        <end position="34"/>
    </location>
</feature>
<dbReference type="InterPro" id="IPR010640">
    <property type="entry name" value="Low_temperature_requirement_A"/>
</dbReference>
<keyword evidence="3" id="KW-1185">Reference proteome</keyword>
<feature type="transmembrane region" description="Helical" evidence="1">
    <location>
        <begin position="197"/>
        <end position="217"/>
    </location>
</feature>
<dbReference type="KEGG" id="nno:NONO_c28240"/>
<feature type="transmembrane region" description="Helical" evidence="1">
    <location>
        <begin position="326"/>
        <end position="344"/>
    </location>
</feature>
<reference evidence="2 3" key="1">
    <citation type="journal article" date="2014" name="Appl. Environ. Microbiol.">
        <title>Insights into the Microbial Degradation of Rubber and Gutta-Percha by Analysis of the Complete Genome of Nocardia nova SH22a.</title>
        <authorList>
            <person name="Luo Q."/>
            <person name="Hiessl S."/>
            <person name="Poehlein A."/>
            <person name="Daniel R."/>
            <person name="Steinbuchel A."/>
        </authorList>
    </citation>
    <scope>NUCLEOTIDE SEQUENCE [LARGE SCALE GENOMIC DNA]</scope>
    <source>
        <strain evidence="2">SH22a</strain>
    </source>
</reference>
<accession>W5TK48</accession>
<keyword evidence="1" id="KW-1133">Transmembrane helix</keyword>
<evidence type="ECO:0000256" key="1">
    <source>
        <dbReference type="SAM" id="Phobius"/>
    </source>
</evidence>
<dbReference type="eggNOG" id="COG4292">
    <property type="taxonomic scope" value="Bacteria"/>
</dbReference>
<feature type="transmembrane region" description="Helical" evidence="1">
    <location>
        <begin position="130"/>
        <end position="150"/>
    </location>
</feature>
<feature type="transmembrane region" description="Helical" evidence="1">
    <location>
        <begin position="156"/>
        <end position="176"/>
    </location>
</feature>
<dbReference type="Pfam" id="PF06772">
    <property type="entry name" value="LtrA"/>
    <property type="match status" value="1"/>
</dbReference>
<protein>
    <recommendedName>
        <fullName evidence="4">Low temperature requirement protein LtrA</fullName>
    </recommendedName>
</protein>
<dbReference type="OrthoDB" id="7698234at2"/>
<feature type="transmembrane region" description="Helical" evidence="1">
    <location>
        <begin position="100"/>
        <end position="118"/>
    </location>
</feature>
<organism evidence="2 3">
    <name type="scientific">Nocardia nova SH22a</name>
    <dbReference type="NCBI Taxonomy" id="1415166"/>
    <lineage>
        <taxon>Bacteria</taxon>
        <taxon>Bacillati</taxon>
        <taxon>Actinomycetota</taxon>
        <taxon>Actinomycetes</taxon>
        <taxon>Mycobacteriales</taxon>
        <taxon>Nocardiaceae</taxon>
        <taxon>Nocardia</taxon>
    </lineage>
</organism>
<proteinExistence type="predicted"/>
<feature type="transmembrane region" description="Helical" evidence="1">
    <location>
        <begin position="223"/>
        <end position="243"/>
    </location>
</feature>
<dbReference type="HOGENOM" id="CLU_045667_2_1_11"/>
<dbReference type="STRING" id="1415166.NONO_c28240"/>
<feature type="transmembrane region" description="Helical" evidence="1">
    <location>
        <begin position="264"/>
        <end position="284"/>
    </location>
</feature>
<name>W5TK48_9NOCA</name>
<dbReference type="RefSeq" id="WP_025349082.1">
    <property type="nucleotide sequence ID" value="NZ_CP006850.1"/>
</dbReference>
<keyword evidence="1" id="KW-0472">Membrane</keyword>
<dbReference type="AlphaFoldDB" id="W5TK48"/>
<feature type="transmembrane region" description="Helical" evidence="1">
    <location>
        <begin position="350"/>
        <end position="369"/>
    </location>
</feature>
<dbReference type="PANTHER" id="PTHR36840">
    <property type="entry name" value="BLL5714 PROTEIN"/>
    <property type="match status" value="1"/>
</dbReference>
<feature type="transmembrane region" description="Helical" evidence="1">
    <location>
        <begin position="75"/>
        <end position="94"/>
    </location>
</feature>
<dbReference type="PANTHER" id="PTHR36840:SF1">
    <property type="entry name" value="BLL5714 PROTEIN"/>
    <property type="match status" value="1"/>
</dbReference>
<dbReference type="PATRIC" id="fig|1415166.3.peg.2896"/>
<gene>
    <name evidence="2" type="ORF">NONO_c28240</name>
</gene>
<keyword evidence="1" id="KW-0812">Transmembrane</keyword>
<feature type="transmembrane region" description="Helical" evidence="1">
    <location>
        <begin position="296"/>
        <end position="314"/>
    </location>
</feature>
<feature type="transmembrane region" description="Helical" evidence="1">
    <location>
        <begin position="46"/>
        <end position="68"/>
    </location>
</feature>